<dbReference type="Proteomes" id="UP000613160">
    <property type="component" value="Unassembled WGS sequence"/>
</dbReference>
<sequence length="407" mass="42930">MGVVIVGGGQAGFQVAASLRQGGYAEAIVLVAGENRVPYQRPPLSKAYLKEAMGFDRLELRPESFYAAQAIDLRLGETVTAIDRPAGTVALASGEHLAFDHLVLATGARNRVLPIPGAALEGVHLLRSAEDAETLREALQTARRMVVVGGGFIGLEVAASARAKGIEVTVLEAADRLMGRVVSPATSAFFLDAHRAMGTTIAFGAKVGAILGESRVTGVATQTEEYPADLVLMAAGVLPNDDLAGAAGLVTAGGVRVDTFMTTDDPRIFAIGDCAVFQSRHADGPIRLESVQNAVDQAKCVAARILGGSTPYDSVPWFWSDQGPYKLQIAGITSAADHVHAVRLPGEDRLITYCFQGDRLLGIETVNRPGDHMAGRRLLSGELRLSRAEIEKGDFDLRAHTAALAKA</sequence>
<dbReference type="Pfam" id="PF07992">
    <property type="entry name" value="Pyr_redox_2"/>
    <property type="match status" value="1"/>
</dbReference>
<organism evidence="7 8">
    <name type="scientific">Aureimonas glaciei</name>
    <dbReference type="NCBI Taxonomy" id="1776957"/>
    <lineage>
        <taxon>Bacteria</taxon>
        <taxon>Pseudomonadati</taxon>
        <taxon>Pseudomonadota</taxon>
        <taxon>Alphaproteobacteria</taxon>
        <taxon>Hyphomicrobiales</taxon>
        <taxon>Aurantimonadaceae</taxon>
        <taxon>Aureimonas</taxon>
    </lineage>
</organism>
<evidence type="ECO:0000313" key="8">
    <source>
        <dbReference type="Proteomes" id="UP000613160"/>
    </source>
</evidence>
<protein>
    <submittedName>
        <fullName evidence="7">Oxidoreductase</fullName>
    </submittedName>
</protein>
<reference evidence="7" key="2">
    <citation type="submission" date="2020-09" db="EMBL/GenBank/DDBJ databases">
        <authorList>
            <person name="Sun Q."/>
            <person name="Zhou Y."/>
        </authorList>
    </citation>
    <scope>NUCLEOTIDE SEQUENCE</scope>
    <source>
        <strain evidence="7">CGMCC 1.15493</strain>
    </source>
</reference>
<evidence type="ECO:0000256" key="3">
    <source>
        <dbReference type="ARBA" id="ARBA00022827"/>
    </source>
</evidence>
<keyword evidence="8" id="KW-1185">Reference proteome</keyword>
<dbReference type="PANTHER" id="PTHR43557:SF2">
    <property type="entry name" value="RIESKE DOMAIN-CONTAINING PROTEIN-RELATED"/>
    <property type="match status" value="1"/>
</dbReference>
<gene>
    <name evidence="7" type="ORF">GCM10011335_32780</name>
</gene>
<dbReference type="InterPro" id="IPR050446">
    <property type="entry name" value="FAD-oxidoreductase/Apoptosis"/>
</dbReference>
<dbReference type="SUPFAM" id="SSF51905">
    <property type="entry name" value="FAD/NAD(P)-binding domain"/>
    <property type="match status" value="2"/>
</dbReference>
<reference evidence="7" key="1">
    <citation type="journal article" date="2014" name="Int. J. Syst. Evol. Microbiol.">
        <title>Complete genome sequence of Corynebacterium casei LMG S-19264T (=DSM 44701T), isolated from a smear-ripened cheese.</title>
        <authorList>
            <consortium name="US DOE Joint Genome Institute (JGI-PGF)"/>
            <person name="Walter F."/>
            <person name="Albersmeier A."/>
            <person name="Kalinowski J."/>
            <person name="Ruckert C."/>
        </authorList>
    </citation>
    <scope>NUCLEOTIDE SEQUENCE</scope>
    <source>
        <strain evidence="7">CGMCC 1.15493</strain>
    </source>
</reference>
<accession>A0A916Y224</accession>
<dbReference type="Gene3D" id="3.50.50.60">
    <property type="entry name" value="FAD/NAD(P)-binding domain"/>
    <property type="match status" value="2"/>
</dbReference>
<dbReference type="InterPro" id="IPR036188">
    <property type="entry name" value="FAD/NAD-bd_sf"/>
</dbReference>
<dbReference type="AlphaFoldDB" id="A0A916Y224"/>
<evidence type="ECO:0000313" key="7">
    <source>
        <dbReference type="EMBL" id="GGD27172.1"/>
    </source>
</evidence>
<comment type="caution">
    <text evidence="7">The sequence shown here is derived from an EMBL/GenBank/DDBJ whole genome shotgun (WGS) entry which is preliminary data.</text>
</comment>
<keyword evidence="2" id="KW-0285">Flavoprotein</keyword>
<dbReference type="GO" id="GO:0016651">
    <property type="term" value="F:oxidoreductase activity, acting on NAD(P)H"/>
    <property type="evidence" value="ECO:0007669"/>
    <property type="project" value="TreeGrafter"/>
</dbReference>
<dbReference type="Pfam" id="PF14759">
    <property type="entry name" value="Reductase_C"/>
    <property type="match status" value="1"/>
</dbReference>
<dbReference type="InterPro" id="IPR028202">
    <property type="entry name" value="Reductase_C"/>
</dbReference>
<keyword evidence="3" id="KW-0274">FAD</keyword>
<evidence type="ECO:0000259" key="5">
    <source>
        <dbReference type="Pfam" id="PF07992"/>
    </source>
</evidence>
<dbReference type="InterPro" id="IPR016156">
    <property type="entry name" value="FAD/NAD-linked_Rdtase_dimer_sf"/>
</dbReference>
<dbReference type="PANTHER" id="PTHR43557">
    <property type="entry name" value="APOPTOSIS-INDUCING FACTOR 1"/>
    <property type="match status" value="1"/>
</dbReference>
<dbReference type="EMBL" id="BMJJ01000008">
    <property type="protein sequence ID" value="GGD27172.1"/>
    <property type="molecule type" value="Genomic_DNA"/>
</dbReference>
<dbReference type="InterPro" id="IPR023753">
    <property type="entry name" value="FAD/NAD-binding_dom"/>
</dbReference>
<dbReference type="RefSeq" id="WP_188852647.1">
    <property type="nucleotide sequence ID" value="NZ_BMJJ01000008.1"/>
</dbReference>
<dbReference type="Gene3D" id="3.30.390.30">
    <property type="match status" value="1"/>
</dbReference>
<evidence type="ECO:0000256" key="4">
    <source>
        <dbReference type="ARBA" id="ARBA00023002"/>
    </source>
</evidence>
<feature type="domain" description="FAD/NAD(P)-binding" evidence="5">
    <location>
        <begin position="3"/>
        <end position="298"/>
    </location>
</feature>
<evidence type="ECO:0000256" key="1">
    <source>
        <dbReference type="ARBA" id="ARBA00001974"/>
    </source>
</evidence>
<dbReference type="PRINTS" id="PR00411">
    <property type="entry name" value="PNDRDTASEI"/>
</dbReference>
<evidence type="ECO:0000259" key="6">
    <source>
        <dbReference type="Pfam" id="PF14759"/>
    </source>
</evidence>
<feature type="domain" description="Reductase C-terminal" evidence="6">
    <location>
        <begin position="317"/>
        <end position="399"/>
    </location>
</feature>
<name>A0A916Y224_9HYPH</name>
<keyword evidence="4" id="KW-0560">Oxidoreductase</keyword>
<comment type="cofactor">
    <cofactor evidence="1">
        <name>FAD</name>
        <dbReference type="ChEBI" id="CHEBI:57692"/>
    </cofactor>
</comment>
<dbReference type="PRINTS" id="PR00368">
    <property type="entry name" value="FADPNR"/>
</dbReference>
<dbReference type="GO" id="GO:0005737">
    <property type="term" value="C:cytoplasm"/>
    <property type="evidence" value="ECO:0007669"/>
    <property type="project" value="TreeGrafter"/>
</dbReference>
<evidence type="ECO:0000256" key="2">
    <source>
        <dbReference type="ARBA" id="ARBA00022630"/>
    </source>
</evidence>
<proteinExistence type="predicted"/>
<dbReference type="SUPFAM" id="SSF55424">
    <property type="entry name" value="FAD/NAD-linked reductases, dimerisation (C-terminal) domain"/>
    <property type="match status" value="1"/>
</dbReference>